<dbReference type="PIRSF" id="PIRSF000460">
    <property type="entry name" value="Pprylas_GlgP"/>
    <property type="match status" value="1"/>
</dbReference>
<dbReference type="EMBL" id="JACXZA010000008">
    <property type="protein sequence ID" value="MBD3922291.1"/>
    <property type="molecule type" value="Genomic_DNA"/>
</dbReference>
<keyword evidence="3" id="KW-1185">Reference proteome</keyword>
<dbReference type="NCBIfam" id="TIGR02094">
    <property type="entry name" value="more_P_ylases"/>
    <property type="match status" value="1"/>
</dbReference>
<dbReference type="PANTHER" id="PTHR42655">
    <property type="entry name" value="GLYCOGEN PHOSPHORYLASE"/>
    <property type="match status" value="1"/>
</dbReference>
<accession>A0ABR8N440</accession>
<sequence>MPNGGVAYFSAEFGLDESLPIYSGGLGILAGDHIKAAADLNIPLTGVGIFYKKGYFQQQINENGWQQQRYPDVNLEASVYPVQLAKDAEGRPIIIEVTIAGRPVYAKAWYVSLGSVTLYLLSTDVEANSESDRQLTDNLYPSNQDARISQEMLLGIGGARLLAALGIKPDVWHMNEGHSAFLAFERIRMLSAEGVSFETALEAVKASTVFTTHTPVPAGHDVFSIEMIDRYLGDYYWQMGADRDRVLALGQLDGAFNMTRLAVSSSSKVNGVSKLHGEVTRELFHRWMPHIPIQDIPVDSVTNGVHIGTWLADGMKKLYDQHLVSDWAIRTQEVDIWASVREIPATELWKEHKKAKSEMVQELGLPLTAFGEEPLIIGFARRFATYKRALLIFSDLDRLARILGDAQRPVCLIFAGKAHPADEPGKDLIRRIVELSREDRFKGRVHIVENYAMDKAKKLVQGVDVWLNTPVKPMEASGTSGQKAALNGVLNCSVLDGWWVEGYNGRNGWAIDGVTDGGSDEQTRQDSETLYRLLEDEIVPLYYKRGERAIPTEWVNMMKESIVSLTPVYNTHRMVTDYWNRIYVPATERGKRFRADNFEVASRVGAYKRFIRDNWSAVHVNKVEILDNHSSRIGLNKTAFIAKIDLGPIWHKDVRVEAVGSDGRRGIWRAKLELVQQLSKGLYVYEGVSPEIPIDVWRSNVNVRVTPISPDFANDFEMELATWG</sequence>
<dbReference type="Proteomes" id="UP000609346">
    <property type="component" value="Unassembled WGS sequence"/>
</dbReference>
<dbReference type="RefSeq" id="WP_191206589.1">
    <property type="nucleotide sequence ID" value="NZ_JACXZA010000008.1"/>
</dbReference>
<proteinExistence type="inferred from homology"/>
<evidence type="ECO:0000256" key="1">
    <source>
        <dbReference type="ARBA" id="ARBA00006047"/>
    </source>
</evidence>
<dbReference type="Gene3D" id="3.40.50.2000">
    <property type="entry name" value="Glycogen Phosphorylase B"/>
    <property type="match status" value="2"/>
</dbReference>
<evidence type="ECO:0000313" key="3">
    <source>
        <dbReference type="Proteomes" id="UP000609346"/>
    </source>
</evidence>
<reference evidence="2 3" key="1">
    <citation type="submission" date="2020-09" db="EMBL/GenBank/DDBJ databases">
        <title>Paenibacillus sp. strain PR3 16S rRNA gene Genome sequencing and assembly.</title>
        <authorList>
            <person name="Kim J."/>
        </authorList>
    </citation>
    <scope>NUCLEOTIDE SEQUENCE [LARGE SCALE GENOMIC DNA]</scope>
    <source>
        <strain evidence="2 3">PR3</strain>
    </source>
</reference>
<comment type="similarity">
    <text evidence="1">Belongs to the glycogen phosphorylase family.</text>
</comment>
<name>A0ABR8N440_9BACL</name>
<gene>
    <name evidence="2" type="primary">glgP</name>
    <name evidence="2" type="ORF">H8B09_26280</name>
</gene>
<dbReference type="SUPFAM" id="SSF53756">
    <property type="entry name" value="UDP-Glycosyltransferase/glycogen phosphorylase"/>
    <property type="match status" value="1"/>
</dbReference>
<dbReference type="PANTHER" id="PTHR42655:SF1">
    <property type="entry name" value="GLYCOGEN PHOSPHORYLASE"/>
    <property type="match status" value="1"/>
</dbReference>
<dbReference type="InterPro" id="IPR000811">
    <property type="entry name" value="Glyco_trans_35"/>
</dbReference>
<dbReference type="InterPro" id="IPR011834">
    <property type="entry name" value="Agluc_phsphrylas"/>
</dbReference>
<evidence type="ECO:0000313" key="2">
    <source>
        <dbReference type="EMBL" id="MBD3922291.1"/>
    </source>
</evidence>
<dbReference type="Pfam" id="PF00343">
    <property type="entry name" value="Phosphorylase"/>
    <property type="match status" value="2"/>
</dbReference>
<organism evidence="2 3">
    <name type="scientific">Paenibacillus terricola</name>
    <dbReference type="NCBI Taxonomy" id="2763503"/>
    <lineage>
        <taxon>Bacteria</taxon>
        <taxon>Bacillati</taxon>
        <taxon>Bacillota</taxon>
        <taxon>Bacilli</taxon>
        <taxon>Bacillales</taxon>
        <taxon>Paenibacillaceae</taxon>
        <taxon>Paenibacillus</taxon>
    </lineage>
</organism>
<protein>
    <submittedName>
        <fullName evidence="2">Alpha-glucan family phosphorylase</fullName>
    </submittedName>
</protein>
<dbReference type="InterPro" id="IPR052182">
    <property type="entry name" value="Glycogen/Maltodextrin_Phosph"/>
</dbReference>
<comment type="caution">
    <text evidence="2">The sequence shown here is derived from an EMBL/GenBank/DDBJ whole genome shotgun (WGS) entry which is preliminary data.</text>
</comment>